<evidence type="ECO:0000313" key="4">
    <source>
        <dbReference type="Proteomes" id="UP000823849"/>
    </source>
</evidence>
<evidence type="ECO:0008006" key="5">
    <source>
        <dbReference type="Google" id="ProtNLM"/>
    </source>
</evidence>
<organism evidence="3 4">
    <name type="scientific">Candidatus Fusicatenibacter intestinigallinarum</name>
    <dbReference type="NCBI Taxonomy" id="2838598"/>
    <lineage>
        <taxon>Bacteria</taxon>
        <taxon>Bacillati</taxon>
        <taxon>Bacillota</taxon>
        <taxon>Clostridia</taxon>
        <taxon>Lachnospirales</taxon>
        <taxon>Lachnospiraceae</taxon>
        <taxon>Fusicatenibacter</taxon>
    </lineage>
</organism>
<proteinExistence type="predicted"/>
<comment type="caution">
    <text evidence="3">The sequence shown here is derived from an EMBL/GenBank/DDBJ whole genome shotgun (WGS) entry which is preliminary data.</text>
</comment>
<evidence type="ECO:0000256" key="1">
    <source>
        <dbReference type="SAM" id="MobiDB-lite"/>
    </source>
</evidence>
<feature type="transmembrane region" description="Helical" evidence="2">
    <location>
        <begin position="134"/>
        <end position="151"/>
    </location>
</feature>
<sequence>MEFMMFCRMLVEISFYYSFAGAAAAHFGGGETVLPALLLSVCYILCELLEKHVTAPSAERLQKAGRGESGGAGRFFRYLGLLPAVFWLLLPGMAPADRICFLFPFAYLAAVIWRKDFTLSRYRQTDVFSTFWKAYGIFALTLTIFGGSALLETTVPAALVTVAGSVLLLRALRHGSEVWRHRDYQLRSLFETGLLIAAAWALSRDAVLELLKTVAAAVWNRLLVPVLTVVIVAFSVVFTWLFQLLRYLLTLGHREPQDIGEILQYFTGQGEALTETVVVSDDGSPVWQIVFFVIGILALVILAAVFFRWLLMRAPGEEHAAEQVEKIDHMPPPEDRKAGGIFRNTPAHRIREHYRSYLRCFERQGGTRLPSDTSRELARKTLELAKGTQEGEETLNMHLGRMREIYLRARYRQEVREEDPAEMKRQTSAVKKFLRSRPG</sequence>
<reference evidence="3" key="2">
    <citation type="submission" date="2021-04" db="EMBL/GenBank/DDBJ databases">
        <authorList>
            <person name="Gilroy R."/>
        </authorList>
    </citation>
    <scope>NUCLEOTIDE SEQUENCE</scope>
    <source>
        <strain evidence="3">CHK185-5351</strain>
    </source>
</reference>
<feature type="transmembrane region" description="Helical" evidence="2">
    <location>
        <begin position="289"/>
        <end position="311"/>
    </location>
</feature>
<keyword evidence="2" id="KW-0472">Membrane</keyword>
<feature type="transmembrane region" description="Helical" evidence="2">
    <location>
        <begin position="157"/>
        <end position="172"/>
    </location>
</feature>
<dbReference type="AlphaFoldDB" id="A0A9D2NAU0"/>
<name>A0A9D2NAU0_9FIRM</name>
<evidence type="ECO:0000313" key="3">
    <source>
        <dbReference type="EMBL" id="HJC14686.1"/>
    </source>
</evidence>
<gene>
    <name evidence="3" type="ORF">H9705_02500</name>
</gene>
<feature type="region of interest" description="Disordered" evidence="1">
    <location>
        <begin position="417"/>
        <end position="439"/>
    </location>
</feature>
<keyword evidence="2" id="KW-0812">Transmembrane</keyword>
<dbReference type="Proteomes" id="UP000823849">
    <property type="component" value="Unassembled WGS sequence"/>
</dbReference>
<feature type="transmembrane region" description="Helical" evidence="2">
    <location>
        <begin position="222"/>
        <end position="245"/>
    </location>
</feature>
<accession>A0A9D2NAU0</accession>
<evidence type="ECO:0000256" key="2">
    <source>
        <dbReference type="SAM" id="Phobius"/>
    </source>
</evidence>
<reference evidence="3" key="1">
    <citation type="journal article" date="2021" name="PeerJ">
        <title>Extensive microbial diversity within the chicken gut microbiome revealed by metagenomics and culture.</title>
        <authorList>
            <person name="Gilroy R."/>
            <person name="Ravi A."/>
            <person name="Getino M."/>
            <person name="Pursley I."/>
            <person name="Horton D.L."/>
            <person name="Alikhan N.F."/>
            <person name="Baker D."/>
            <person name="Gharbi K."/>
            <person name="Hall N."/>
            <person name="Watson M."/>
            <person name="Adriaenssens E.M."/>
            <person name="Foster-Nyarko E."/>
            <person name="Jarju S."/>
            <person name="Secka A."/>
            <person name="Antonio M."/>
            <person name="Oren A."/>
            <person name="Chaudhuri R.R."/>
            <person name="La Ragione R."/>
            <person name="Hildebrand F."/>
            <person name="Pallen M.J."/>
        </authorList>
    </citation>
    <scope>NUCLEOTIDE SEQUENCE</scope>
    <source>
        <strain evidence="3">CHK185-5351</strain>
    </source>
</reference>
<protein>
    <recommendedName>
        <fullName evidence="5">DUF4129 domain-containing protein</fullName>
    </recommendedName>
</protein>
<keyword evidence="2" id="KW-1133">Transmembrane helix</keyword>
<dbReference type="EMBL" id="DWWU01000011">
    <property type="protein sequence ID" value="HJC14686.1"/>
    <property type="molecule type" value="Genomic_DNA"/>
</dbReference>